<dbReference type="EMBL" id="MFNE01000006">
    <property type="protein sequence ID" value="OGG97052.1"/>
    <property type="molecule type" value="Genomic_DNA"/>
</dbReference>
<dbReference type="Proteomes" id="UP000178449">
    <property type="component" value="Unassembled WGS sequence"/>
</dbReference>
<sequence>MGNFKLWIGFGLLVLSGCSAINGPAKTKVTTEFHFLENSNNALVVFSQVSKKSINRIYLRPLPLNKLSLYTEFEPNRWVAAEIEQDGYQGKLVVLMLPAGEYEIYQWQRQELSGYLANIPWGARFKLEPKGVMYLGRFVIDGELNKSTLKVEDQSTSDLAQFKTQVPRLAESNPTLNLLPSPPSNPVQDKGGF</sequence>
<comment type="caution">
    <text evidence="2">The sequence shown here is derived from an EMBL/GenBank/DDBJ whole genome shotgun (WGS) entry which is preliminary data.</text>
</comment>
<dbReference type="PROSITE" id="PS51257">
    <property type="entry name" value="PROKAR_LIPOPROTEIN"/>
    <property type="match status" value="1"/>
</dbReference>
<feature type="region of interest" description="Disordered" evidence="1">
    <location>
        <begin position="173"/>
        <end position="193"/>
    </location>
</feature>
<organism evidence="2 3">
    <name type="scientific">Candidatus Lambdaproteobacteria bacterium RIFOXYD2_FULL_50_16</name>
    <dbReference type="NCBI Taxonomy" id="1817772"/>
    <lineage>
        <taxon>Bacteria</taxon>
        <taxon>Pseudomonadati</taxon>
        <taxon>Pseudomonadota</taxon>
        <taxon>Candidatus Lambdaproteobacteria</taxon>
    </lineage>
</organism>
<proteinExistence type="predicted"/>
<protein>
    <submittedName>
        <fullName evidence="2">Uncharacterized protein</fullName>
    </submittedName>
</protein>
<gene>
    <name evidence="2" type="ORF">A2527_03065</name>
</gene>
<evidence type="ECO:0000313" key="2">
    <source>
        <dbReference type="EMBL" id="OGG97052.1"/>
    </source>
</evidence>
<accession>A0A1F6GG27</accession>
<name>A0A1F6GG27_9PROT</name>
<evidence type="ECO:0000313" key="3">
    <source>
        <dbReference type="Proteomes" id="UP000178449"/>
    </source>
</evidence>
<evidence type="ECO:0000256" key="1">
    <source>
        <dbReference type="SAM" id="MobiDB-lite"/>
    </source>
</evidence>
<dbReference type="STRING" id="1817772.A2527_03065"/>
<dbReference type="AlphaFoldDB" id="A0A1F6GG27"/>
<reference evidence="2 3" key="1">
    <citation type="journal article" date="2016" name="Nat. Commun.">
        <title>Thousands of microbial genomes shed light on interconnected biogeochemical processes in an aquifer system.</title>
        <authorList>
            <person name="Anantharaman K."/>
            <person name="Brown C.T."/>
            <person name="Hug L.A."/>
            <person name="Sharon I."/>
            <person name="Castelle C.J."/>
            <person name="Probst A.J."/>
            <person name="Thomas B.C."/>
            <person name="Singh A."/>
            <person name="Wilkins M.J."/>
            <person name="Karaoz U."/>
            <person name="Brodie E.L."/>
            <person name="Williams K.H."/>
            <person name="Hubbard S.S."/>
            <person name="Banfield J.F."/>
        </authorList>
    </citation>
    <scope>NUCLEOTIDE SEQUENCE [LARGE SCALE GENOMIC DNA]</scope>
</reference>